<keyword evidence="1" id="KW-0732">Signal</keyword>
<dbReference type="EMBL" id="CAJEWN010001091">
    <property type="protein sequence ID" value="CAD2194192.1"/>
    <property type="molecule type" value="Genomic_DNA"/>
</dbReference>
<gene>
    <name evidence="2" type="ORF">MENT_LOCUS47185</name>
</gene>
<protein>
    <submittedName>
        <fullName evidence="2">Uncharacterized protein</fullName>
    </submittedName>
</protein>
<sequence>MIYLNALTLLLLFSKCFGTDNDDDDFNRHIRDFHDQPIYSPNNSPEWFNPPEICYHNYGYGKYLSN</sequence>
<organism evidence="2 3">
    <name type="scientific">Meloidogyne enterolobii</name>
    <name type="common">Root-knot nematode worm</name>
    <name type="synonym">Meloidogyne mayaguensis</name>
    <dbReference type="NCBI Taxonomy" id="390850"/>
    <lineage>
        <taxon>Eukaryota</taxon>
        <taxon>Metazoa</taxon>
        <taxon>Ecdysozoa</taxon>
        <taxon>Nematoda</taxon>
        <taxon>Chromadorea</taxon>
        <taxon>Rhabditida</taxon>
        <taxon>Tylenchina</taxon>
        <taxon>Tylenchomorpha</taxon>
        <taxon>Tylenchoidea</taxon>
        <taxon>Meloidogynidae</taxon>
        <taxon>Meloidogyninae</taxon>
        <taxon>Meloidogyne</taxon>
    </lineage>
</organism>
<evidence type="ECO:0000256" key="1">
    <source>
        <dbReference type="SAM" id="SignalP"/>
    </source>
</evidence>
<evidence type="ECO:0000313" key="3">
    <source>
        <dbReference type="Proteomes" id="UP000580250"/>
    </source>
</evidence>
<dbReference type="Proteomes" id="UP000580250">
    <property type="component" value="Unassembled WGS sequence"/>
</dbReference>
<name>A0A6V7X4L6_MELEN</name>
<evidence type="ECO:0000313" key="2">
    <source>
        <dbReference type="EMBL" id="CAD2194192.1"/>
    </source>
</evidence>
<feature type="signal peptide" evidence="1">
    <location>
        <begin position="1"/>
        <end position="18"/>
    </location>
</feature>
<reference evidence="2 3" key="1">
    <citation type="submission" date="2020-08" db="EMBL/GenBank/DDBJ databases">
        <authorList>
            <person name="Koutsovoulos G."/>
            <person name="Danchin GJ E."/>
        </authorList>
    </citation>
    <scope>NUCLEOTIDE SEQUENCE [LARGE SCALE GENOMIC DNA]</scope>
</reference>
<dbReference type="AlphaFoldDB" id="A0A6V7X4L6"/>
<comment type="caution">
    <text evidence="2">The sequence shown here is derived from an EMBL/GenBank/DDBJ whole genome shotgun (WGS) entry which is preliminary data.</text>
</comment>
<accession>A0A6V7X4L6</accession>
<proteinExistence type="predicted"/>
<feature type="chain" id="PRO_5028349299" evidence="1">
    <location>
        <begin position="19"/>
        <end position="66"/>
    </location>
</feature>